<evidence type="ECO:0000313" key="3">
    <source>
        <dbReference type="Proteomes" id="UP000652761"/>
    </source>
</evidence>
<dbReference type="Gene3D" id="1.25.10.10">
    <property type="entry name" value="Leucine-rich Repeat Variant"/>
    <property type="match status" value="1"/>
</dbReference>
<feature type="compositionally biased region" description="Polar residues" evidence="1">
    <location>
        <begin position="42"/>
        <end position="54"/>
    </location>
</feature>
<proteinExistence type="predicted"/>
<dbReference type="InterPro" id="IPR016024">
    <property type="entry name" value="ARM-type_fold"/>
</dbReference>
<feature type="region of interest" description="Disordered" evidence="1">
    <location>
        <begin position="37"/>
        <end position="58"/>
    </location>
</feature>
<evidence type="ECO:0008006" key="4">
    <source>
        <dbReference type="Google" id="ProtNLM"/>
    </source>
</evidence>
<evidence type="ECO:0000256" key="1">
    <source>
        <dbReference type="SAM" id="MobiDB-lite"/>
    </source>
</evidence>
<keyword evidence="3" id="KW-1185">Reference proteome</keyword>
<sequence length="303" mass="32692">MPEVLLESCSVSLEFRPIEDCCAKLWSPSSSLLPVWLRPSPKQQSQTNPNQARGSDSLMHPSMAGIREVIDFVLSWPSVDADEGSRGAINSSVLTCVIQRLTSNEKWIAISEPDPCAHHEVGSLEKLSLTKKSSSNASALLTLRLCMANVLISACQKVESSRRYVLANRIIPALTTSVESIGDSDIRAACLQVLFSAVYHLKSSVLPYSSDLLKLCVKALKKGSEKVTEETHLTLEKISAAKLLASLMASEDDIIESLSAGLLEAKPALAGVLAANPSMELRQLCGKLLTCITSPLDNVFRGT</sequence>
<dbReference type="InterPro" id="IPR011989">
    <property type="entry name" value="ARM-like"/>
</dbReference>
<evidence type="ECO:0000313" key="2">
    <source>
        <dbReference type="EMBL" id="MQL83310.1"/>
    </source>
</evidence>
<name>A0A843UNE4_COLES</name>
<dbReference type="Proteomes" id="UP000652761">
    <property type="component" value="Unassembled WGS sequence"/>
</dbReference>
<gene>
    <name evidence="2" type="ORF">Taro_015786</name>
</gene>
<protein>
    <recommendedName>
        <fullName evidence="4">ARM repeat superfamily protein</fullName>
    </recommendedName>
</protein>
<comment type="caution">
    <text evidence="2">The sequence shown here is derived from an EMBL/GenBank/DDBJ whole genome shotgun (WGS) entry which is preliminary data.</text>
</comment>
<dbReference type="AlphaFoldDB" id="A0A843UNE4"/>
<accession>A0A843UNE4</accession>
<organism evidence="2 3">
    <name type="scientific">Colocasia esculenta</name>
    <name type="common">Wild taro</name>
    <name type="synonym">Arum esculentum</name>
    <dbReference type="NCBI Taxonomy" id="4460"/>
    <lineage>
        <taxon>Eukaryota</taxon>
        <taxon>Viridiplantae</taxon>
        <taxon>Streptophyta</taxon>
        <taxon>Embryophyta</taxon>
        <taxon>Tracheophyta</taxon>
        <taxon>Spermatophyta</taxon>
        <taxon>Magnoliopsida</taxon>
        <taxon>Liliopsida</taxon>
        <taxon>Araceae</taxon>
        <taxon>Aroideae</taxon>
        <taxon>Colocasieae</taxon>
        <taxon>Colocasia</taxon>
    </lineage>
</organism>
<dbReference type="SUPFAM" id="SSF48371">
    <property type="entry name" value="ARM repeat"/>
    <property type="match status" value="1"/>
</dbReference>
<dbReference type="EMBL" id="NMUH01000688">
    <property type="protein sequence ID" value="MQL83310.1"/>
    <property type="molecule type" value="Genomic_DNA"/>
</dbReference>
<dbReference type="PANTHER" id="PTHR37743:SF1">
    <property type="entry name" value="ARM REPEAT SUPERFAMILY PROTEIN"/>
    <property type="match status" value="1"/>
</dbReference>
<reference evidence="2" key="1">
    <citation type="submission" date="2017-07" db="EMBL/GenBank/DDBJ databases">
        <title>Taro Niue Genome Assembly and Annotation.</title>
        <authorList>
            <person name="Atibalentja N."/>
            <person name="Keating K."/>
            <person name="Fields C.J."/>
        </authorList>
    </citation>
    <scope>NUCLEOTIDE SEQUENCE</scope>
    <source>
        <strain evidence="2">Niue_2</strain>
        <tissue evidence="2">Leaf</tissue>
    </source>
</reference>
<dbReference type="OrthoDB" id="79603at2759"/>
<dbReference type="PANTHER" id="PTHR37743">
    <property type="entry name" value="ARM REPEAT SUPERFAMILY PROTEIN"/>
    <property type="match status" value="1"/>
</dbReference>